<protein>
    <submittedName>
        <fullName evidence="2">Uncharacterized protein</fullName>
    </submittedName>
</protein>
<organism evidence="2 3">
    <name type="scientific">Pleuronectes platessa</name>
    <name type="common">European plaice</name>
    <dbReference type="NCBI Taxonomy" id="8262"/>
    <lineage>
        <taxon>Eukaryota</taxon>
        <taxon>Metazoa</taxon>
        <taxon>Chordata</taxon>
        <taxon>Craniata</taxon>
        <taxon>Vertebrata</taxon>
        <taxon>Euteleostomi</taxon>
        <taxon>Actinopterygii</taxon>
        <taxon>Neopterygii</taxon>
        <taxon>Teleostei</taxon>
        <taxon>Neoteleostei</taxon>
        <taxon>Acanthomorphata</taxon>
        <taxon>Carangaria</taxon>
        <taxon>Pleuronectiformes</taxon>
        <taxon>Pleuronectoidei</taxon>
        <taxon>Pleuronectidae</taxon>
        <taxon>Pleuronectes</taxon>
    </lineage>
</organism>
<feature type="region of interest" description="Disordered" evidence="1">
    <location>
        <begin position="131"/>
        <end position="162"/>
    </location>
</feature>
<proteinExistence type="predicted"/>
<evidence type="ECO:0000256" key="1">
    <source>
        <dbReference type="SAM" id="MobiDB-lite"/>
    </source>
</evidence>
<dbReference type="Proteomes" id="UP001153269">
    <property type="component" value="Unassembled WGS sequence"/>
</dbReference>
<dbReference type="EMBL" id="CADEAL010002779">
    <property type="protein sequence ID" value="CAB1442088.1"/>
    <property type="molecule type" value="Genomic_DNA"/>
</dbReference>
<accession>A0A9N7V3C3</accession>
<evidence type="ECO:0000313" key="2">
    <source>
        <dbReference type="EMBL" id="CAB1442088.1"/>
    </source>
</evidence>
<comment type="caution">
    <text evidence="2">The sequence shown here is derived from an EMBL/GenBank/DDBJ whole genome shotgun (WGS) entry which is preliminary data.</text>
</comment>
<name>A0A9N7V3C3_PLEPL</name>
<keyword evidence="3" id="KW-1185">Reference proteome</keyword>
<sequence>MSSQAAAEEREEVERGYHLLTHAGRGGVSSSGHDDGDRDAAAGAAQNIGKQLETYQSAAPTAARDSDEMDCGERVRQKSKCEEASTNYQARPLIFTSTIICSHRWGLGQHPAPQPYLIGYSSLGGAYRQAELKSGIRSGLHRRRPPPPPPPPAQPSKHQDSS</sequence>
<reference evidence="2" key="1">
    <citation type="submission" date="2020-03" db="EMBL/GenBank/DDBJ databases">
        <authorList>
            <person name="Weist P."/>
        </authorList>
    </citation>
    <scope>NUCLEOTIDE SEQUENCE</scope>
</reference>
<evidence type="ECO:0000313" key="3">
    <source>
        <dbReference type="Proteomes" id="UP001153269"/>
    </source>
</evidence>
<feature type="region of interest" description="Disordered" evidence="1">
    <location>
        <begin position="1"/>
        <end position="71"/>
    </location>
</feature>
<dbReference type="AlphaFoldDB" id="A0A9N7V3C3"/>
<gene>
    <name evidence="2" type="ORF">PLEPLA_LOCUS29791</name>
</gene>